<gene>
    <name evidence="2" type="ORF">PGT21_021265</name>
    <name evidence="3" type="ORF">PGTUg99_021934</name>
</gene>
<dbReference type="Proteomes" id="UP000324748">
    <property type="component" value="Unassembled WGS sequence"/>
</dbReference>
<comment type="caution">
    <text evidence="2">The sequence shown here is derived from an EMBL/GenBank/DDBJ whole genome shotgun (WGS) entry which is preliminary data.</text>
</comment>
<dbReference type="AlphaFoldDB" id="A0A5B0NV18"/>
<dbReference type="EMBL" id="VDEP01000272">
    <property type="protein sequence ID" value="KAA1115657.1"/>
    <property type="molecule type" value="Genomic_DNA"/>
</dbReference>
<proteinExistence type="predicted"/>
<evidence type="ECO:0000313" key="5">
    <source>
        <dbReference type="Proteomes" id="UP000325313"/>
    </source>
</evidence>
<evidence type="ECO:0000313" key="4">
    <source>
        <dbReference type="Proteomes" id="UP000324748"/>
    </source>
</evidence>
<sequence>MLSLSCLVLLGSLFQLALSAPLLEIPLAIKYLPNGRSGALLDAAVHPSEWHVPASDIAAPIATKSAGDVKTDPMYDF</sequence>
<reference evidence="4 5" key="1">
    <citation type="submission" date="2019-05" db="EMBL/GenBank/DDBJ databases">
        <title>Emergence of the Ug99 lineage of the wheat stem rust pathogen through somatic hybridization.</title>
        <authorList>
            <person name="Li F."/>
            <person name="Upadhyaya N.M."/>
            <person name="Sperschneider J."/>
            <person name="Matny O."/>
            <person name="Nguyen-Phuc H."/>
            <person name="Mago R."/>
            <person name="Raley C."/>
            <person name="Miller M.E."/>
            <person name="Silverstein K.A.T."/>
            <person name="Henningsen E."/>
            <person name="Hirsch C.D."/>
            <person name="Visser B."/>
            <person name="Pretorius Z.A."/>
            <person name="Steffenson B.J."/>
            <person name="Schwessinger B."/>
            <person name="Dodds P.N."/>
            <person name="Figueroa M."/>
        </authorList>
    </citation>
    <scope>NUCLEOTIDE SEQUENCE [LARGE SCALE GENOMIC DNA]</scope>
    <source>
        <strain evidence="2">21-0</strain>
        <strain evidence="3 5">Ug99</strain>
    </source>
</reference>
<organism evidence="2 4">
    <name type="scientific">Puccinia graminis f. sp. tritici</name>
    <dbReference type="NCBI Taxonomy" id="56615"/>
    <lineage>
        <taxon>Eukaryota</taxon>
        <taxon>Fungi</taxon>
        <taxon>Dikarya</taxon>
        <taxon>Basidiomycota</taxon>
        <taxon>Pucciniomycotina</taxon>
        <taxon>Pucciniomycetes</taxon>
        <taxon>Pucciniales</taxon>
        <taxon>Pucciniaceae</taxon>
        <taxon>Puccinia</taxon>
    </lineage>
</organism>
<dbReference type="Proteomes" id="UP000325313">
    <property type="component" value="Unassembled WGS sequence"/>
</dbReference>
<evidence type="ECO:0000313" key="2">
    <source>
        <dbReference type="EMBL" id="KAA1093015.1"/>
    </source>
</evidence>
<feature type="signal peptide" evidence="1">
    <location>
        <begin position="1"/>
        <end position="19"/>
    </location>
</feature>
<name>A0A5B0NV18_PUCGR</name>
<feature type="chain" id="PRO_5036137578" evidence="1">
    <location>
        <begin position="20"/>
        <end position="77"/>
    </location>
</feature>
<keyword evidence="4" id="KW-1185">Reference proteome</keyword>
<dbReference type="EMBL" id="VSWC01000080">
    <property type="protein sequence ID" value="KAA1093015.1"/>
    <property type="molecule type" value="Genomic_DNA"/>
</dbReference>
<protein>
    <submittedName>
        <fullName evidence="2">Uncharacterized protein</fullName>
    </submittedName>
</protein>
<accession>A0A5B0NV18</accession>
<keyword evidence="1" id="KW-0732">Signal</keyword>
<evidence type="ECO:0000256" key="1">
    <source>
        <dbReference type="SAM" id="SignalP"/>
    </source>
</evidence>
<evidence type="ECO:0000313" key="3">
    <source>
        <dbReference type="EMBL" id="KAA1115657.1"/>
    </source>
</evidence>